<feature type="region of interest" description="Disordered" evidence="1">
    <location>
        <begin position="42"/>
        <end position="75"/>
    </location>
</feature>
<organism evidence="2 3">
    <name type="scientific">Pleuronectes platessa</name>
    <name type="common">European plaice</name>
    <dbReference type="NCBI Taxonomy" id="8262"/>
    <lineage>
        <taxon>Eukaryota</taxon>
        <taxon>Metazoa</taxon>
        <taxon>Chordata</taxon>
        <taxon>Craniata</taxon>
        <taxon>Vertebrata</taxon>
        <taxon>Euteleostomi</taxon>
        <taxon>Actinopterygii</taxon>
        <taxon>Neopterygii</taxon>
        <taxon>Teleostei</taxon>
        <taxon>Neoteleostei</taxon>
        <taxon>Acanthomorphata</taxon>
        <taxon>Carangaria</taxon>
        <taxon>Pleuronectiformes</taxon>
        <taxon>Pleuronectoidei</taxon>
        <taxon>Pleuronectidae</taxon>
        <taxon>Pleuronectes</taxon>
    </lineage>
</organism>
<feature type="compositionally biased region" description="Gly residues" evidence="1">
    <location>
        <begin position="45"/>
        <end position="54"/>
    </location>
</feature>
<name>A0A9N7UKX8_PLEPL</name>
<reference evidence="2" key="1">
    <citation type="submission" date="2020-03" db="EMBL/GenBank/DDBJ databases">
        <authorList>
            <person name="Weist P."/>
        </authorList>
    </citation>
    <scope>NUCLEOTIDE SEQUENCE</scope>
</reference>
<sequence>MVGLVGPDREVVDAPLIAGVSSSQGKTLADQTKATCWDQARHLALGGGGGGGGGGRRKKEEEERNQRPTALMLAG</sequence>
<keyword evidence="3" id="KW-1185">Reference proteome</keyword>
<dbReference type="EMBL" id="CADEAL010001635">
    <property type="protein sequence ID" value="CAB1434161.1"/>
    <property type="molecule type" value="Genomic_DNA"/>
</dbReference>
<proteinExistence type="predicted"/>
<dbReference type="AlphaFoldDB" id="A0A9N7UKX8"/>
<evidence type="ECO:0000256" key="1">
    <source>
        <dbReference type="SAM" id="MobiDB-lite"/>
    </source>
</evidence>
<protein>
    <submittedName>
        <fullName evidence="2">Uncharacterized protein</fullName>
    </submittedName>
</protein>
<accession>A0A9N7UKX8</accession>
<comment type="caution">
    <text evidence="2">The sequence shown here is derived from an EMBL/GenBank/DDBJ whole genome shotgun (WGS) entry which is preliminary data.</text>
</comment>
<evidence type="ECO:0000313" key="3">
    <source>
        <dbReference type="Proteomes" id="UP001153269"/>
    </source>
</evidence>
<gene>
    <name evidence="2" type="ORF">PLEPLA_LOCUS22231</name>
</gene>
<evidence type="ECO:0000313" key="2">
    <source>
        <dbReference type="EMBL" id="CAB1434161.1"/>
    </source>
</evidence>
<dbReference type="Proteomes" id="UP001153269">
    <property type="component" value="Unassembled WGS sequence"/>
</dbReference>